<feature type="domain" description="DUF11" evidence="3">
    <location>
        <begin position="3056"/>
        <end position="3167"/>
    </location>
</feature>
<evidence type="ECO:0000259" key="4">
    <source>
        <dbReference type="Pfam" id="PF24346"/>
    </source>
</evidence>
<sequence>MGNKKNKVGLSFIIILAIFLTCGIVSAAENVDEVSNNNSTTLNNLTNSTNLTLETISNYTSNSSVPDQVSNSSISLNSNIISGNVITCTNGSPFPGVTITITSTDGSTITQTTTDTTGHYELNFTSIEGKFYVTASYPGHMSIQKLVTTELSSNPSDLNLYGWMNFQLGPEPTLSIDAPGEQFLNESFNFTLTFNNNGNETGFGPIVQLILPPEIEFNSANFLGAPVSVTSVGTFTLSGTLIDPLSGLTVTGTPGYSLYIIEYPLGSFTSGQPSAVLQINAFLRGNSTLGLPLNITAYPVFRFGANETGGTPIRGNQTTAQVTPTVIKIIKNTVAPHEDETATGSNYPWDYTLTVDVANGQTVTDVNVKDLLPGNLQFVQVVDADGGSIVQQPSTSTPGGLLWIHFSNITGVLGSDKTIIYRVYAPKFDNNSQYVLDPNTGAWVNATNTASVTGNYTNINVSSTDNYTLILKPLAIQKSANDESTDPIQPRPTDILRYTLSFQVSDYFSINNLVLYDVLGDGQSFLNSLIYNPRLNLHLPGIDISNLFVNLTNPNQFYYYHNSTTGITYLVFNVTRILIDNGYSGIVEGGNYTGTNYGATTGNLTFWARINEYYEGVTPPTPHPIVSNDPINNAVVADGVLTQNGSQIEDSSGSQVVIVAPIPSKDIIKINGNDPVAPYLVKPGDSVTFSLLIDVPTSNLHDFNLIDYLPIPLLRASQFTTGQAQNTSQVIPAAGQWRLGEDDTLSSLTGVIPTLIVDVTQNTITFQYGNVYNATQPNATVHILFTLTATGDPMADGLWLTNLLNINYENSPGEIFCDNRIVSLKTGEPQLTINKTATPTTELQAGDMVTYTLTINNTGNAPAYNVMVTDDLLSSNPGYISSISGITANYLNGATITGLNLMDLFTSTGLNFGSLYPIYGVNGTNSTIIITYNATLNSTVYPRQIINNTVNITKFTSLTPPESPNYVGNPGVDQSHFSDNASVQVRDVDFKKTYVKSLDSSGPNLTIGETGLFQLAVTLPAGQINDLVINDVLPSGLTFVSYVLDQSNFNGILAPLTFTQINNNLKFLFTGLTNTTSNSTFYINIIVRANNNTAYPGSTNVTARNSATMDWNNPGHTPITKQATVYIVQPVLNVTKSFNPSTIQGGETTTVTIAVTNNGRSTAYNVIITDPLSYSSNIFDLSSSSVVASSPQNGFVFNYNSTSQVVSFTGGNIPRGQTLYFTFNITALQTPYIGPTYNNTVNAFYWSLPWVSGVPDPDSRNYTSSAWAVVRTGDPKITKIVENSTIHGNSGNLTIGETVTYKITVTLPQGLKTNLTIIDTLPAGFSYNLGEYILNTTGFSGTLGTLLVSVNGQNVTFTFSELTNSTKTNNTFYILLNATVLNSTNNTNGTIKTNNASLNWTENTKPPFTASVNTTIVEPNLAVTKNVTPTTVDGGDLITVNLTVTNNGTSPAYQIELRDVLDPVLFNSSTITQVSIPSGFSFTVSGNTVIIKSLLDTNITAGNALNFIFTVLVNDNVPTGSIFQNQANISFSSMSVGYDNARNYTNKSNVVNINTVTPGINKTVINTSEPDSATPNVMVGEVVTYQFVLTVPEGETFNVSLIDNLLSNLGYNAGTAFIKRSDTNIIASGFDFGSSFDEFLTINYTSLSPLTFYLGNVTYLGGQGLKNGTITLIFNTTVLNIAGNQAGTKIPNNATLSFTNATGGNRNVTGVCPTTLNVIVPQISSTKTANQTILTNSDTATFNIQIRNNNITNGAPVYDLIIIDPMNGFTMDYLHMIITPSDPSIIFTNYSTANLINITVSKLNPGQYLNITYNATVKSDVVFNTTLNNTVNATGTSLPGPHGTNNATPGDPGTSTGERTGDPTQPAGPVNNINTTATAPVTTRAPRVSKTVNGTETVNLTIGETATESININLPVGSTTELKIVDVIPNGLGINGGINGFTYATTAGVNVNQFLVTYLGGNTYQISFGNVTITQEGNITINYTVLVQNVNGNYNGQNLVNNATLYYNNKTGQGVNGGSDIATVHVVEPNLQIIKTPSKTNLNVGEEFTYTINVTHTSSSTSDAYNITITDVIPSGLHYVAGSAVLPSGWLLNVSGNTLIFTSSSLTLISHSATLLFNCTVDNNYLLAGGNITNTANLNYTSLPIDGRNYTTNNSTQIHVIGADLEVRKNGDAQVNAGEQVTYTITVTNKGPDTAVNAVLTDTILAQWFNMLIHPQYSVNSGSWVNILSNPFTIFLGNLTPGNITTILIRATVNASAPVGILNNTANVTSNTTDPNPNNNNSTATTNVTQSSELTLIKSNNPTGTVIAGNNLIYTLTLTNTGPSVARNVILRDDSLSSWLTNTYYQYSLNGISWSGLALFTGPLVLDVTNIIGGPMNVSQVFWVMINGTVNASTPNGTTLLNNATANSSTSSHNVTSNTVNNTVETLATLNVTKTAPETVIAGESSPIIYTITLTNNGPSDALNVKVSDTLDPRLTSPEYSLDNVNWFSWNNLFEYIFNRINASQTVHLYLRGWVPSSALGLINNTVVVSSNATNLTGNLTDNTTTKINTTSVLNVTKSAPESVVAGQSGPVVFTIVVTNYGPSDALNVKVSDTLDPRLTNQEYSLEGVNWSVWLAPYEYVFSRLNATQTLYLYLRGWVPSSALGLINNTVVVSSNATNLTGNLTDNTTTKINTTSVLNVTKSAPESVVAGQSEPLVFTVTVTNFGPSDALNVKVSDTLDSRLTGQEYSLDNVYWLAWNSPFEYVFSRLNTTQTVYLYLRDWVPSSALGLINNTVVVSSNETNLTGNLTDNTTTQINTTSALNVTKSAPESVVAGQSEPLVFTVTVTNFGPSDALNVKVSDTLDSRLTGQEYSLDNVSWSVWLAPYEYVFSRVNATQTVYLYLRGLVPSNATGLINNTVIVSSNATNLTGNLTDNTTTGINTLAILNITKTSVTGGSDVNNIVRGYPIHYTILITNEGPSDALNVNFDDYYTPDLLENTYYSTSTGIPWTAYSNPLNITPIIDRLAPGQNVTIWINGTVISNATQGLNNTGGTSSETDPEGRKTASVYNDIQTSHVTIEKTVSNPQPYLHETIYFTLIVQNWGPDTAIDVYVLDKLPAGLIYIGSIANYGSYNSETGIWTIGNLPANTIAQLILTVGVEKLGPIENHAHVYTASYDPVLDQRNATAAIYVREQPQPENNTIGMQNTGMPISALIMALIILVTSLSAVTLRKK</sequence>
<dbReference type="EMBL" id="CP017766">
    <property type="protein sequence ID" value="AUB55639.1"/>
    <property type="molecule type" value="Genomic_DNA"/>
</dbReference>
<dbReference type="InterPro" id="IPR013783">
    <property type="entry name" value="Ig-like_fold"/>
</dbReference>
<feature type="region of interest" description="Disordered" evidence="1">
    <location>
        <begin position="1833"/>
        <end position="1884"/>
    </location>
</feature>
<feature type="compositionally biased region" description="Polar residues" evidence="1">
    <location>
        <begin position="1843"/>
        <end position="1858"/>
    </location>
</feature>
<accession>A0A2H4VC34</accession>
<gene>
    <name evidence="5" type="ORF">BK007_06200</name>
    <name evidence="6" type="ORF">BK009_07290</name>
</gene>
<feature type="domain" description="DUF7507" evidence="4">
    <location>
        <begin position="828"/>
        <end position="874"/>
    </location>
</feature>
<evidence type="ECO:0000313" key="6">
    <source>
        <dbReference type="EMBL" id="AUB60499.1"/>
    </source>
</evidence>
<dbReference type="Pfam" id="PF13620">
    <property type="entry name" value="CarboxypepD_reg"/>
    <property type="match status" value="1"/>
</dbReference>
<reference evidence="7 8" key="1">
    <citation type="submission" date="2016-10" db="EMBL/GenBank/DDBJ databases">
        <title>Comparative genomics between deep and shallow subseafloor isolates.</title>
        <authorList>
            <person name="Ishii S."/>
            <person name="Miller J.R."/>
            <person name="Sutton G."/>
            <person name="Suzuki S."/>
            <person name="Methe B."/>
            <person name="Inagaki F."/>
            <person name="Imachi H."/>
        </authorList>
    </citation>
    <scope>NUCLEOTIDE SEQUENCE [LARGE SCALE GENOMIC DNA]</scope>
    <source>
        <strain evidence="6 7">A8p</strain>
        <strain evidence="5 8">MO-MB1</strain>
    </source>
</reference>
<feature type="domain" description="DUF11" evidence="3">
    <location>
        <begin position="1132"/>
        <end position="1265"/>
    </location>
</feature>
<dbReference type="InterPro" id="IPR051172">
    <property type="entry name" value="Chlamydia_OmcB"/>
</dbReference>
<feature type="domain" description="DUF11" evidence="3">
    <location>
        <begin position="2678"/>
        <end position="2789"/>
    </location>
</feature>
<protein>
    <recommendedName>
        <fullName evidence="9">DUF11 domain-containing protein</fullName>
    </recommendedName>
</protein>
<dbReference type="Gene3D" id="2.60.40.10">
    <property type="entry name" value="Immunoglobulins"/>
    <property type="match status" value="1"/>
</dbReference>
<dbReference type="NCBIfam" id="TIGR04226">
    <property type="entry name" value="RrgB_K2N_iso_D2"/>
    <property type="match status" value="1"/>
</dbReference>
<evidence type="ECO:0000256" key="1">
    <source>
        <dbReference type="SAM" id="MobiDB-lite"/>
    </source>
</evidence>
<dbReference type="Gene3D" id="2.60.40.1120">
    <property type="entry name" value="Carboxypeptidase-like, regulatory domain"/>
    <property type="match status" value="1"/>
</dbReference>
<feature type="domain" description="DUF11" evidence="3">
    <location>
        <begin position="2031"/>
        <end position="2158"/>
    </location>
</feature>
<dbReference type="Pfam" id="PF24346">
    <property type="entry name" value="DUF7507"/>
    <property type="match status" value="1"/>
</dbReference>
<evidence type="ECO:0008006" key="9">
    <source>
        <dbReference type="Google" id="ProtNLM"/>
    </source>
</evidence>
<evidence type="ECO:0000313" key="7">
    <source>
        <dbReference type="Proteomes" id="UP000232631"/>
    </source>
</evidence>
<feature type="domain" description="DUF11" evidence="3">
    <location>
        <begin position="2936"/>
        <end position="3040"/>
    </location>
</feature>
<evidence type="ECO:0000259" key="3">
    <source>
        <dbReference type="Pfam" id="PF01345"/>
    </source>
</evidence>
<evidence type="ECO:0000256" key="2">
    <source>
        <dbReference type="SAM" id="Phobius"/>
    </source>
</evidence>
<accession>A0A2H4VQX2</accession>
<dbReference type="PANTHER" id="PTHR34819:SF3">
    <property type="entry name" value="CELL SURFACE PROTEIN"/>
    <property type="match status" value="1"/>
</dbReference>
<dbReference type="InterPro" id="IPR008969">
    <property type="entry name" value="CarboxyPept-like_regulatory"/>
</dbReference>
<keyword evidence="7" id="KW-1185">Reference proteome</keyword>
<dbReference type="Proteomes" id="UP000232806">
    <property type="component" value="Chromosome"/>
</dbReference>
<feature type="domain" description="DUF11" evidence="3">
    <location>
        <begin position="2430"/>
        <end position="2545"/>
    </location>
</feature>
<feature type="domain" description="DUF11" evidence="3">
    <location>
        <begin position="2802"/>
        <end position="2916"/>
    </location>
</feature>
<keyword evidence="2" id="KW-0472">Membrane</keyword>
<dbReference type="SUPFAM" id="SSF49464">
    <property type="entry name" value="Carboxypeptidase regulatory domain-like"/>
    <property type="match status" value="1"/>
</dbReference>
<feature type="domain" description="DUF11" evidence="3">
    <location>
        <begin position="2554"/>
        <end position="2669"/>
    </location>
</feature>
<organism evidence="6 7">
    <name type="scientific">Methanobacterium subterraneum</name>
    <dbReference type="NCBI Taxonomy" id="59277"/>
    <lineage>
        <taxon>Archaea</taxon>
        <taxon>Methanobacteriati</taxon>
        <taxon>Methanobacteriota</taxon>
        <taxon>Methanomada group</taxon>
        <taxon>Methanobacteria</taxon>
        <taxon>Methanobacteriales</taxon>
        <taxon>Methanobacteriaceae</taxon>
        <taxon>Methanobacterium</taxon>
    </lineage>
</organism>
<name>A0A2H4VQX2_9EURY</name>
<dbReference type="InterPro" id="IPR055354">
    <property type="entry name" value="DUF7507"/>
</dbReference>
<dbReference type="NCBIfam" id="TIGR01451">
    <property type="entry name" value="B_ant_repeat"/>
    <property type="match status" value="9"/>
</dbReference>
<dbReference type="KEGG" id="msub:BK009_07290"/>
<dbReference type="RefSeq" id="WP_100905616.1">
    <property type="nucleotide sequence ID" value="NZ_CP017768.1"/>
</dbReference>
<dbReference type="InterPro" id="IPR026466">
    <property type="entry name" value="Fim_isopep_form_D2_dom"/>
</dbReference>
<evidence type="ECO:0000313" key="5">
    <source>
        <dbReference type="EMBL" id="AUB55639.1"/>
    </source>
</evidence>
<dbReference type="Proteomes" id="UP000232631">
    <property type="component" value="Chromosome"/>
</dbReference>
<evidence type="ECO:0000313" key="8">
    <source>
        <dbReference type="Proteomes" id="UP000232806"/>
    </source>
</evidence>
<dbReference type="EMBL" id="CP017768">
    <property type="protein sequence ID" value="AUB60499.1"/>
    <property type="molecule type" value="Genomic_DNA"/>
</dbReference>
<feature type="compositionally biased region" description="Low complexity" evidence="1">
    <location>
        <begin position="1869"/>
        <end position="1884"/>
    </location>
</feature>
<dbReference type="InterPro" id="IPR001434">
    <property type="entry name" value="OmcB-like_DUF11"/>
</dbReference>
<dbReference type="GeneID" id="35126283"/>
<dbReference type="Pfam" id="PF01345">
    <property type="entry name" value="DUF11"/>
    <property type="match status" value="10"/>
</dbReference>
<proteinExistence type="predicted"/>
<keyword evidence="2" id="KW-0812">Transmembrane</keyword>
<keyword evidence="2" id="KW-1133">Transmembrane helix</keyword>
<feature type="transmembrane region" description="Helical" evidence="2">
    <location>
        <begin position="3188"/>
        <end position="3209"/>
    </location>
</feature>
<dbReference type="Gene3D" id="2.60.40.740">
    <property type="match status" value="5"/>
</dbReference>
<feature type="domain" description="DUF11" evidence="3">
    <location>
        <begin position="2164"/>
        <end position="2285"/>
    </location>
</feature>
<dbReference type="InterPro" id="IPR047589">
    <property type="entry name" value="DUF11_rpt"/>
</dbReference>
<dbReference type="PANTHER" id="PTHR34819">
    <property type="entry name" value="LARGE CYSTEINE-RICH PERIPLASMIC PROTEIN OMCB"/>
    <property type="match status" value="1"/>
</dbReference>
<feature type="domain" description="DUF11" evidence="3">
    <location>
        <begin position="1421"/>
        <end position="1532"/>
    </location>
</feature>